<evidence type="ECO:0000313" key="6">
    <source>
        <dbReference type="Proteomes" id="UP000008744"/>
    </source>
</evidence>
<evidence type="ECO:0000256" key="1">
    <source>
        <dbReference type="ARBA" id="ARBA00004496"/>
    </source>
</evidence>
<dbReference type="InterPro" id="IPR051185">
    <property type="entry name" value="ASPM"/>
</dbReference>
<dbReference type="GO" id="GO:0005516">
    <property type="term" value="F:calmodulin binding"/>
    <property type="evidence" value="ECO:0007669"/>
    <property type="project" value="UniProtKB-KW"/>
</dbReference>
<name>B4H9E8_DROPE</name>
<keyword evidence="3" id="KW-0677">Repeat</keyword>
<sequence>MDLSDEDLGQEDESESQLLQVKMSRTSMLILDYKQFIAARRIQSLWRGYRIRKMHHLRWHAAITIQRWWRGFRVRSRMAMDIEKRLQDTLVEHYHRSAIKIQSLFRGWSIRNTVHDANILRRMQIRAVEDLLHCLAFQLHHLKHTHEIPGVYSMRQSDCLSQVEMIMGSMVFRFYNGSVRGLLARRTAQVEERRRMFQKSEYMTAIPYDGPNFDLACTSHYEHSLPAKANMDNRMFKITNEYEKSLVDPTVHEIQQNQAKRKREMFLDQVRAQQMAKKQSFCEYVIQSMRKWKVWDGEEIVLRNDIFRDAENLKKFFNDAGYLLENFITCHCKLDALPEGQCNPQLVTPIE</sequence>
<gene>
    <name evidence="5" type="primary">Dper\GL15300</name>
    <name evidence="5" type="ORF">Dper_GL15300</name>
</gene>
<proteinExistence type="predicted"/>
<evidence type="ECO:0000256" key="2">
    <source>
        <dbReference type="ARBA" id="ARBA00022490"/>
    </source>
</evidence>
<dbReference type="SMART" id="SM00015">
    <property type="entry name" value="IQ"/>
    <property type="match status" value="3"/>
</dbReference>
<protein>
    <submittedName>
        <fullName evidence="5">GL15300</fullName>
    </submittedName>
</protein>
<dbReference type="Proteomes" id="UP000008744">
    <property type="component" value="Unassembled WGS sequence"/>
</dbReference>
<dbReference type="GO" id="GO:0007051">
    <property type="term" value="P:spindle organization"/>
    <property type="evidence" value="ECO:0007669"/>
    <property type="project" value="TreeGrafter"/>
</dbReference>
<dbReference type="GO" id="GO:0000278">
    <property type="term" value="P:mitotic cell cycle"/>
    <property type="evidence" value="ECO:0007669"/>
    <property type="project" value="TreeGrafter"/>
</dbReference>
<dbReference type="HOGENOM" id="CLU_059449_0_0_1"/>
<dbReference type="AlphaFoldDB" id="B4H9E8"/>
<dbReference type="GO" id="GO:0005737">
    <property type="term" value="C:cytoplasm"/>
    <property type="evidence" value="ECO:0007669"/>
    <property type="project" value="UniProtKB-SubCell"/>
</dbReference>
<dbReference type="STRING" id="7234.B4H9E8"/>
<dbReference type="CDD" id="cd23767">
    <property type="entry name" value="IQCD"/>
    <property type="match status" value="2"/>
</dbReference>
<dbReference type="eggNOG" id="ENOG502QS0S">
    <property type="taxonomic scope" value="Eukaryota"/>
</dbReference>
<keyword evidence="6" id="KW-1185">Reference proteome</keyword>
<dbReference type="Pfam" id="PF00612">
    <property type="entry name" value="IQ"/>
    <property type="match status" value="3"/>
</dbReference>
<keyword evidence="2" id="KW-0963">Cytoplasm</keyword>
<accession>B4H9E8</accession>
<dbReference type="GO" id="GO:0051295">
    <property type="term" value="P:establishment of meiotic spindle localization"/>
    <property type="evidence" value="ECO:0007669"/>
    <property type="project" value="TreeGrafter"/>
</dbReference>
<dbReference type="Gene3D" id="1.20.5.190">
    <property type="match status" value="1"/>
</dbReference>
<organism evidence="6">
    <name type="scientific">Drosophila persimilis</name>
    <name type="common">Fruit fly</name>
    <dbReference type="NCBI Taxonomy" id="7234"/>
    <lineage>
        <taxon>Eukaryota</taxon>
        <taxon>Metazoa</taxon>
        <taxon>Ecdysozoa</taxon>
        <taxon>Arthropoda</taxon>
        <taxon>Hexapoda</taxon>
        <taxon>Insecta</taxon>
        <taxon>Pterygota</taxon>
        <taxon>Neoptera</taxon>
        <taxon>Endopterygota</taxon>
        <taxon>Diptera</taxon>
        <taxon>Brachycera</taxon>
        <taxon>Muscomorpha</taxon>
        <taxon>Ephydroidea</taxon>
        <taxon>Drosophilidae</taxon>
        <taxon>Drosophila</taxon>
        <taxon>Sophophora</taxon>
    </lineage>
</organism>
<dbReference type="KEGG" id="dpe:6602442"/>
<dbReference type="EMBL" id="CH479228">
    <property type="protein sequence ID" value="EDW35380.1"/>
    <property type="molecule type" value="Genomic_DNA"/>
</dbReference>
<dbReference type="PROSITE" id="PS50096">
    <property type="entry name" value="IQ"/>
    <property type="match status" value="3"/>
</dbReference>
<keyword evidence="4" id="KW-0112">Calmodulin-binding</keyword>
<reference evidence="5 6" key="1">
    <citation type="journal article" date="2007" name="Nature">
        <title>Evolution of genes and genomes on the Drosophila phylogeny.</title>
        <authorList>
            <consortium name="Drosophila 12 Genomes Consortium"/>
            <person name="Clark A.G."/>
            <person name="Eisen M.B."/>
            <person name="Smith D.R."/>
            <person name="Bergman C.M."/>
            <person name="Oliver B."/>
            <person name="Markow T.A."/>
            <person name="Kaufman T.C."/>
            <person name="Kellis M."/>
            <person name="Gelbart W."/>
            <person name="Iyer V.N."/>
            <person name="Pollard D.A."/>
            <person name="Sackton T.B."/>
            <person name="Larracuente A.M."/>
            <person name="Singh N.D."/>
            <person name="Abad J.P."/>
            <person name="Abt D.N."/>
            <person name="Adryan B."/>
            <person name="Aguade M."/>
            <person name="Akashi H."/>
            <person name="Anderson W.W."/>
            <person name="Aquadro C.F."/>
            <person name="Ardell D.H."/>
            <person name="Arguello R."/>
            <person name="Artieri C.G."/>
            <person name="Barbash D.A."/>
            <person name="Barker D."/>
            <person name="Barsanti P."/>
            <person name="Batterham P."/>
            <person name="Batzoglou S."/>
            <person name="Begun D."/>
            <person name="Bhutkar A."/>
            <person name="Blanco E."/>
            <person name="Bosak S.A."/>
            <person name="Bradley R.K."/>
            <person name="Brand A.D."/>
            <person name="Brent M.R."/>
            <person name="Brooks A.N."/>
            <person name="Brown R.H."/>
            <person name="Butlin R.K."/>
            <person name="Caggese C."/>
            <person name="Calvi B.R."/>
            <person name="Bernardo de Carvalho A."/>
            <person name="Caspi A."/>
            <person name="Castrezana S."/>
            <person name="Celniker S.E."/>
            <person name="Chang J.L."/>
            <person name="Chapple C."/>
            <person name="Chatterji S."/>
            <person name="Chinwalla A."/>
            <person name="Civetta A."/>
            <person name="Clifton S.W."/>
            <person name="Comeron J.M."/>
            <person name="Costello J.C."/>
            <person name="Coyne J.A."/>
            <person name="Daub J."/>
            <person name="David R.G."/>
            <person name="Delcher A.L."/>
            <person name="Delehaunty K."/>
            <person name="Do C.B."/>
            <person name="Ebling H."/>
            <person name="Edwards K."/>
            <person name="Eickbush T."/>
            <person name="Evans J.D."/>
            <person name="Filipski A."/>
            <person name="Findeiss S."/>
            <person name="Freyhult E."/>
            <person name="Fulton L."/>
            <person name="Fulton R."/>
            <person name="Garcia A.C."/>
            <person name="Gardiner A."/>
            <person name="Garfield D.A."/>
            <person name="Garvin B.E."/>
            <person name="Gibson G."/>
            <person name="Gilbert D."/>
            <person name="Gnerre S."/>
            <person name="Godfrey J."/>
            <person name="Good R."/>
            <person name="Gotea V."/>
            <person name="Gravely B."/>
            <person name="Greenberg A.J."/>
            <person name="Griffiths-Jones S."/>
            <person name="Gross S."/>
            <person name="Guigo R."/>
            <person name="Gustafson E.A."/>
            <person name="Haerty W."/>
            <person name="Hahn M.W."/>
            <person name="Halligan D.L."/>
            <person name="Halpern A.L."/>
            <person name="Halter G.M."/>
            <person name="Han M.V."/>
            <person name="Heger A."/>
            <person name="Hillier L."/>
            <person name="Hinrichs A.S."/>
            <person name="Holmes I."/>
            <person name="Hoskins R.A."/>
            <person name="Hubisz M.J."/>
            <person name="Hultmark D."/>
            <person name="Huntley M.A."/>
            <person name="Jaffe D.B."/>
            <person name="Jagadeeshan S."/>
            <person name="Jeck W.R."/>
            <person name="Johnson J."/>
            <person name="Jones C.D."/>
            <person name="Jordan W.C."/>
            <person name="Karpen G.H."/>
            <person name="Kataoka E."/>
            <person name="Keightley P.D."/>
            <person name="Kheradpour P."/>
            <person name="Kirkness E.F."/>
            <person name="Koerich L.B."/>
            <person name="Kristiansen K."/>
            <person name="Kudrna D."/>
            <person name="Kulathinal R.J."/>
            <person name="Kumar S."/>
            <person name="Kwok R."/>
            <person name="Lander E."/>
            <person name="Langley C.H."/>
            <person name="Lapoint R."/>
            <person name="Lazzaro B.P."/>
            <person name="Lee S.J."/>
            <person name="Levesque L."/>
            <person name="Li R."/>
            <person name="Lin C.F."/>
            <person name="Lin M.F."/>
            <person name="Lindblad-Toh K."/>
            <person name="Llopart A."/>
            <person name="Long M."/>
            <person name="Low L."/>
            <person name="Lozovsky E."/>
            <person name="Lu J."/>
            <person name="Luo M."/>
            <person name="Machado C.A."/>
            <person name="Makalowski W."/>
            <person name="Marzo M."/>
            <person name="Matsuda M."/>
            <person name="Matzkin L."/>
            <person name="McAllister B."/>
            <person name="McBride C.S."/>
            <person name="McKernan B."/>
            <person name="McKernan K."/>
            <person name="Mendez-Lago M."/>
            <person name="Minx P."/>
            <person name="Mollenhauer M.U."/>
            <person name="Montooth K."/>
            <person name="Mount S.M."/>
            <person name="Mu X."/>
            <person name="Myers E."/>
            <person name="Negre B."/>
            <person name="Newfeld S."/>
            <person name="Nielsen R."/>
            <person name="Noor M.A."/>
            <person name="O'Grady P."/>
            <person name="Pachter L."/>
            <person name="Papaceit M."/>
            <person name="Parisi M.J."/>
            <person name="Parisi M."/>
            <person name="Parts L."/>
            <person name="Pedersen J.S."/>
            <person name="Pesole G."/>
            <person name="Phillippy A.M."/>
            <person name="Ponting C.P."/>
            <person name="Pop M."/>
            <person name="Porcelli D."/>
            <person name="Powell J.R."/>
            <person name="Prohaska S."/>
            <person name="Pruitt K."/>
            <person name="Puig M."/>
            <person name="Quesneville H."/>
            <person name="Ram K.R."/>
            <person name="Rand D."/>
            <person name="Rasmussen M.D."/>
            <person name="Reed L.K."/>
            <person name="Reenan R."/>
            <person name="Reily A."/>
            <person name="Remington K.A."/>
            <person name="Rieger T.T."/>
            <person name="Ritchie M.G."/>
            <person name="Robin C."/>
            <person name="Rogers Y.H."/>
            <person name="Rohde C."/>
            <person name="Rozas J."/>
            <person name="Rubenfield M.J."/>
            <person name="Ruiz A."/>
            <person name="Russo S."/>
            <person name="Salzberg S.L."/>
            <person name="Sanchez-Gracia A."/>
            <person name="Saranga D.J."/>
            <person name="Sato H."/>
            <person name="Schaeffer S.W."/>
            <person name="Schatz M.C."/>
            <person name="Schlenke T."/>
            <person name="Schwartz R."/>
            <person name="Segarra C."/>
            <person name="Singh R.S."/>
            <person name="Sirot L."/>
            <person name="Sirota M."/>
            <person name="Sisneros N.B."/>
            <person name="Smith C.D."/>
            <person name="Smith T.F."/>
            <person name="Spieth J."/>
            <person name="Stage D.E."/>
            <person name="Stark A."/>
            <person name="Stephan W."/>
            <person name="Strausberg R.L."/>
            <person name="Strempel S."/>
            <person name="Sturgill D."/>
            <person name="Sutton G."/>
            <person name="Sutton G.G."/>
            <person name="Tao W."/>
            <person name="Teichmann S."/>
            <person name="Tobari Y.N."/>
            <person name="Tomimura Y."/>
            <person name="Tsolas J.M."/>
            <person name="Valente V.L."/>
            <person name="Venter E."/>
            <person name="Venter J.C."/>
            <person name="Vicario S."/>
            <person name="Vieira F.G."/>
            <person name="Vilella A.J."/>
            <person name="Villasante A."/>
            <person name="Walenz B."/>
            <person name="Wang J."/>
            <person name="Wasserman M."/>
            <person name="Watts T."/>
            <person name="Wilson D."/>
            <person name="Wilson R.K."/>
            <person name="Wing R.A."/>
            <person name="Wolfner M.F."/>
            <person name="Wong A."/>
            <person name="Wong G.K."/>
            <person name="Wu C.I."/>
            <person name="Wu G."/>
            <person name="Yamamoto D."/>
            <person name="Yang H.P."/>
            <person name="Yang S.P."/>
            <person name="Yorke J.A."/>
            <person name="Yoshida K."/>
            <person name="Zdobnov E."/>
            <person name="Zhang P."/>
            <person name="Zhang Y."/>
            <person name="Zimin A.V."/>
            <person name="Baldwin J."/>
            <person name="Abdouelleil A."/>
            <person name="Abdulkadir J."/>
            <person name="Abebe A."/>
            <person name="Abera B."/>
            <person name="Abreu J."/>
            <person name="Acer S.C."/>
            <person name="Aftuck L."/>
            <person name="Alexander A."/>
            <person name="An P."/>
            <person name="Anderson E."/>
            <person name="Anderson S."/>
            <person name="Arachi H."/>
            <person name="Azer M."/>
            <person name="Bachantsang P."/>
            <person name="Barry A."/>
            <person name="Bayul T."/>
            <person name="Berlin A."/>
            <person name="Bessette D."/>
            <person name="Bloom T."/>
            <person name="Blye J."/>
            <person name="Boguslavskiy L."/>
            <person name="Bonnet C."/>
            <person name="Boukhgalter B."/>
            <person name="Bourzgui I."/>
            <person name="Brown A."/>
            <person name="Cahill P."/>
            <person name="Channer S."/>
            <person name="Cheshatsang Y."/>
            <person name="Chuda L."/>
            <person name="Citroen M."/>
            <person name="Collymore A."/>
            <person name="Cooke P."/>
            <person name="Costello M."/>
            <person name="D'Aco K."/>
            <person name="Daza R."/>
            <person name="De Haan G."/>
            <person name="DeGray S."/>
            <person name="DeMaso C."/>
            <person name="Dhargay N."/>
            <person name="Dooley K."/>
            <person name="Dooley E."/>
            <person name="Doricent M."/>
            <person name="Dorje P."/>
            <person name="Dorjee K."/>
            <person name="Dupes A."/>
            <person name="Elong R."/>
            <person name="Falk J."/>
            <person name="Farina A."/>
            <person name="Faro S."/>
            <person name="Ferguson D."/>
            <person name="Fisher S."/>
            <person name="Foley C.D."/>
            <person name="Franke A."/>
            <person name="Friedrich D."/>
            <person name="Gadbois L."/>
            <person name="Gearin G."/>
            <person name="Gearin C.R."/>
            <person name="Giannoukos G."/>
            <person name="Goode T."/>
            <person name="Graham J."/>
            <person name="Grandbois E."/>
            <person name="Grewal S."/>
            <person name="Gyaltsen K."/>
            <person name="Hafez N."/>
            <person name="Hagos B."/>
            <person name="Hall J."/>
            <person name="Henson C."/>
            <person name="Hollinger A."/>
            <person name="Honan T."/>
            <person name="Huard M.D."/>
            <person name="Hughes L."/>
            <person name="Hurhula B."/>
            <person name="Husby M.E."/>
            <person name="Kamat A."/>
            <person name="Kanga B."/>
            <person name="Kashin S."/>
            <person name="Khazanovich D."/>
            <person name="Kisner P."/>
            <person name="Lance K."/>
            <person name="Lara M."/>
            <person name="Lee W."/>
            <person name="Lennon N."/>
            <person name="Letendre F."/>
            <person name="LeVine R."/>
            <person name="Lipovsky A."/>
            <person name="Liu X."/>
            <person name="Liu J."/>
            <person name="Liu S."/>
            <person name="Lokyitsang T."/>
            <person name="Lokyitsang Y."/>
            <person name="Lubonja R."/>
            <person name="Lui A."/>
            <person name="MacDonald P."/>
            <person name="Magnisalis V."/>
            <person name="Maru K."/>
            <person name="Matthews C."/>
            <person name="McCusker W."/>
            <person name="McDonough S."/>
            <person name="Mehta T."/>
            <person name="Meldrim J."/>
            <person name="Meneus L."/>
            <person name="Mihai O."/>
            <person name="Mihalev A."/>
            <person name="Mihova T."/>
            <person name="Mittelman R."/>
            <person name="Mlenga V."/>
            <person name="Montmayeur A."/>
            <person name="Mulrain L."/>
            <person name="Navidi A."/>
            <person name="Naylor J."/>
            <person name="Negash T."/>
            <person name="Nguyen T."/>
            <person name="Nguyen N."/>
            <person name="Nicol R."/>
            <person name="Norbu C."/>
            <person name="Norbu N."/>
            <person name="Novod N."/>
            <person name="O'Neill B."/>
            <person name="Osman S."/>
            <person name="Markiewicz E."/>
            <person name="Oyono O.L."/>
            <person name="Patti C."/>
            <person name="Phunkhang P."/>
            <person name="Pierre F."/>
            <person name="Priest M."/>
            <person name="Raghuraman S."/>
            <person name="Rege F."/>
            <person name="Reyes R."/>
            <person name="Rise C."/>
            <person name="Rogov P."/>
            <person name="Ross K."/>
            <person name="Ryan E."/>
            <person name="Settipalli S."/>
            <person name="Shea T."/>
            <person name="Sherpa N."/>
            <person name="Shi L."/>
            <person name="Shih D."/>
            <person name="Sparrow T."/>
            <person name="Spaulding J."/>
            <person name="Stalker J."/>
            <person name="Stange-Thomann N."/>
            <person name="Stavropoulos S."/>
            <person name="Stone C."/>
            <person name="Strader C."/>
            <person name="Tesfaye S."/>
            <person name="Thomson T."/>
            <person name="Thoulutsang Y."/>
            <person name="Thoulutsang D."/>
            <person name="Topham K."/>
            <person name="Topping I."/>
            <person name="Tsamla T."/>
            <person name="Vassiliev H."/>
            <person name="Vo A."/>
            <person name="Wangchuk T."/>
            <person name="Wangdi T."/>
            <person name="Weiand M."/>
            <person name="Wilkinson J."/>
            <person name="Wilson A."/>
            <person name="Yadav S."/>
            <person name="Young G."/>
            <person name="Yu Q."/>
            <person name="Zembek L."/>
            <person name="Zhong D."/>
            <person name="Zimmer A."/>
            <person name="Zwirko Z."/>
            <person name="Jaffe D.B."/>
            <person name="Alvarez P."/>
            <person name="Brockman W."/>
            <person name="Butler J."/>
            <person name="Chin C."/>
            <person name="Gnerre S."/>
            <person name="Grabherr M."/>
            <person name="Kleber M."/>
            <person name="Mauceli E."/>
            <person name="MacCallum I."/>
        </authorList>
    </citation>
    <scope>NUCLEOTIDE SEQUENCE [LARGE SCALE GENOMIC DNA]</scope>
    <source>
        <strain evidence="6">MSH-3 / Tucson 14011-0111.49</strain>
    </source>
</reference>
<dbReference type="PhylomeDB" id="B4H9E8"/>
<evidence type="ECO:0000313" key="5">
    <source>
        <dbReference type="EMBL" id="EDW35380.1"/>
    </source>
</evidence>
<dbReference type="OrthoDB" id="190375at2759"/>
<evidence type="ECO:0000256" key="4">
    <source>
        <dbReference type="ARBA" id="ARBA00022860"/>
    </source>
</evidence>
<dbReference type="GO" id="GO:0000922">
    <property type="term" value="C:spindle pole"/>
    <property type="evidence" value="ECO:0007669"/>
    <property type="project" value="TreeGrafter"/>
</dbReference>
<dbReference type="PANTHER" id="PTHR22706">
    <property type="entry name" value="ASSEMBLY FACTOR FOR SPINDLE MICROTUBULES"/>
    <property type="match status" value="1"/>
</dbReference>
<evidence type="ECO:0000256" key="3">
    <source>
        <dbReference type="ARBA" id="ARBA00022737"/>
    </source>
</evidence>
<comment type="subcellular location">
    <subcellularLocation>
        <location evidence="1">Cytoplasm</location>
    </subcellularLocation>
</comment>
<dbReference type="PANTHER" id="PTHR22706:SF1">
    <property type="entry name" value="ASSEMBLY FACTOR FOR SPINDLE MICROTUBULES"/>
    <property type="match status" value="1"/>
</dbReference>
<dbReference type="OMA" id="LIDYKMF"/>
<dbReference type="InterPro" id="IPR000048">
    <property type="entry name" value="IQ_motif_EF-hand-BS"/>
</dbReference>